<evidence type="ECO:0000313" key="2">
    <source>
        <dbReference type="Proteomes" id="UP001419910"/>
    </source>
</evidence>
<dbReference type="RefSeq" id="WP_343892196.1">
    <property type="nucleotide sequence ID" value="NZ_BAAAEH010000053.1"/>
</dbReference>
<dbReference type="EMBL" id="JBDIME010000042">
    <property type="protein sequence ID" value="MEN2793261.1"/>
    <property type="molecule type" value="Genomic_DNA"/>
</dbReference>
<dbReference type="SUPFAM" id="SSF55298">
    <property type="entry name" value="YjgF-like"/>
    <property type="match status" value="1"/>
</dbReference>
<keyword evidence="1" id="KW-0378">Hydrolase</keyword>
<dbReference type="PANTHER" id="PTHR11803:SF39">
    <property type="entry name" value="2-IMINOBUTANOATE_2-IMINOPROPANOATE DEAMINASE"/>
    <property type="match status" value="1"/>
</dbReference>
<dbReference type="InterPro" id="IPR006175">
    <property type="entry name" value="YjgF/YER057c/UK114"/>
</dbReference>
<dbReference type="GO" id="GO:0016787">
    <property type="term" value="F:hydrolase activity"/>
    <property type="evidence" value="ECO:0007669"/>
    <property type="project" value="UniProtKB-KW"/>
</dbReference>
<dbReference type="PANTHER" id="PTHR11803">
    <property type="entry name" value="2-IMINOBUTANOATE/2-IMINOPROPANOATE DEAMINASE RIDA"/>
    <property type="match status" value="1"/>
</dbReference>
<keyword evidence="2" id="KW-1185">Reference proteome</keyword>
<accession>A0ABU9YC39</accession>
<reference evidence="1 2" key="1">
    <citation type="submission" date="2024-05" db="EMBL/GenBank/DDBJ databases">
        <authorList>
            <person name="Liu Q."/>
            <person name="Xin Y.-H."/>
        </authorList>
    </citation>
    <scope>NUCLEOTIDE SEQUENCE [LARGE SCALE GENOMIC DNA]</scope>
    <source>
        <strain evidence="1 2">CGMCC 1.10181</strain>
    </source>
</reference>
<evidence type="ECO:0000313" key="1">
    <source>
        <dbReference type="EMBL" id="MEN2793261.1"/>
    </source>
</evidence>
<dbReference type="Pfam" id="PF01042">
    <property type="entry name" value="Ribonuc_L-PSP"/>
    <property type="match status" value="1"/>
</dbReference>
<dbReference type="CDD" id="cd00448">
    <property type="entry name" value="YjgF_YER057c_UK114_family"/>
    <property type="match status" value="1"/>
</dbReference>
<dbReference type="InterPro" id="IPR035959">
    <property type="entry name" value="RutC-like_sf"/>
</dbReference>
<proteinExistence type="predicted"/>
<dbReference type="Gene3D" id="3.30.1330.40">
    <property type="entry name" value="RutC-like"/>
    <property type="match status" value="1"/>
</dbReference>
<sequence length="120" mass="13072">MTPHLVPAVESDPFLFLSGQLPLDANRGISASDIDGQTRQVIANIVAVLRTRNLTLDDIVKSTVWLKNAADFAAFDAAYSACFGEHKPARSTVVSDLVLPSALIEIEVIARHHSDRTVKY</sequence>
<dbReference type="Proteomes" id="UP001419910">
    <property type="component" value="Unassembled WGS sequence"/>
</dbReference>
<gene>
    <name evidence="1" type="ORF">ABC974_26795</name>
</gene>
<organism evidence="1 2">
    <name type="scientific">Sphingomonas oligophenolica</name>
    <dbReference type="NCBI Taxonomy" id="301154"/>
    <lineage>
        <taxon>Bacteria</taxon>
        <taxon>Pseudomonadati</taxon>
        <taxon>Pseudomonadota</taxon>
        <taxon>Alphaproteobacteria</taxon>
        <taxon>Sphingomonadales</taxon>
        <taxon>Sphingomonadaceae</taxon>
        <taxon>Sphingomonas</taxon>
    </lineage>
</organism>
<dbReference type="EC" id="3.5.-.-" evidence="1"/>
<name>A0ABU9YC39_9SPHN</name>
<protein>
    <submittedName>
        <fullName evidence="1">RidA family protein</fullName>
        <ecNumber evidence="1">3.5.-.-</ecNumber>
    </submittedName>
</protein>
<comment type="caution">
    <text evidence="1">The sequence shown here is derived from an EMBL/GenBank/DDBJ whole genome shotgun (WGS) entry which is preliminary data.</text>
</comment>